<evidence type="ECO:0000313" key="8">
    <source>
        <dbReference type="EMBL" id="OQM74865.1"/>
    </source>
</evidence>
<gene>
    <name evidence="8" type="ORF">BFN67_04380</name>
</gene>
<evidence type="ECO:0000256" key="6">
    <source>
        <dbReference type="RuleBase" id="RU004168"/>
    </source>
</evidence>
<dbReference type="EC" id="3.6.1.7" evidence="2 4"/>
<evidence type="ECO:0000256" key="5">
    <source>
        <dbReference type="RuleBase" id="RU000553"/>
    </source>
</evidence>
<name>A0A1V8RNU7_9HYPH</name>
<dbReference type="AlphaFoldDB" id="A0A1V8RNU7"/>
<dbReference type="InterPro" id="IPR001792">
    <property type="entry name" value="Acylphosphatase-like_dom"/>
</dbReference>
<feature type="active site" evidence="4">
    <location>
        <position position="20"/>
    </location>
</feature>
<dbReference type="PROSITE" id="PS51160">
    <property type="entry name" value="ACYLPHOSPHATASE_3"/>
    <property type="match status" value="1"/>
</dbReference>
<dbReference type="PANTHER" id="PTHR47268:SF4">
    <property type="entry name" value="ACYLPHOSPHATASE"/>
    <property type="match status" value="1"/>
</dbReference>
<comment type="similarity">
    <text evidence="1 6">Belongs to the acylphosphatase family.</text>
</comment>
<evidence type="ECO:0000259" key="7">
    <source>
        <dbReference type="PROSITE" id="PS51160"/>
    </source>
</evidence>
<evidence type="ECO:0000256" key="3">
    <source>
        <dbReference type="ARBA" id="ARBA00047645"/>
    </source>
</evidence>
<dbReference type="Pfam" id="PF00708">
    <property type="entry name" value="Acylphosphatase"/>
    <property type="match status" value="1"/>
</dbReference>
<reference evidence="8 9" key="1">
    <citation type="journal article" date="2016" name="Int. J. Syst. Evol. Microbiol.">
        <title>Pseudaminobacter manganicus sp. nov., isolated from sludge of a manganese mine.</title>
        <authorList>
            <person name="Li J."/>
            <person name="Huang J."/>
            <person name="Liao S."/>
            <person name="Wang G."/>
        </authorList>
    </citation>
    <scope>NUCLEOTIDE SEQUENCE [LARGE SCALE GENOMIC DNA]</scope>
    <source>
        <strain evidence="8 9">JH-7</strain>
    </source>
</reference>
<proteinExistence type="inferred from homology"/>
<dbReference type="Gene3D" id="3.30.70.100">
    <property type="match status" value="1"/>
</dbReference>
<dbReference type="OrthoDB" id="5295388at2"/>
<dbReference type="PROSITE" id="PS00150">
    <property type="entry name" value="ACYLPHOSPHATASE_1"/>
    <property type="match status" value="1"/>
</dbReference>
<dbReference type="GO" id="GO:0003998">
    <property type="term" value="F:acylphosphatase activity"/>
    <property type="evidence" value="ECO:0007669"/>
    <property type="project" value="UniProtKB-EC"/>
</dbReference>
<dbReference type="InterPro" id="IPR036046">
    <property type="entry name" value="Acylphosphatase-like_dom_sf"/>
</dbReference>
<evidence type="ECO:0000256" key="4">
    <source>
        <dbReference type="PROSITE-ProRule" id="PRU00520"/>
    </source>
</evidence>
<sequence length="92" mass="9842">MSKRVCRVLITGRVQGVSFRLWTLREAERLGLDGWVRNEPDGSVTALIAGSDGAVALMLERFWQGPAGAVVADVRTEAADIAATPTGFRITG</sequence>
<evidence type="ECO:0000256" key="1">
    <source>
        <dbReference type="ARBA" id="ARBA00005614"/>
    </source>
</evidence>
<dbReference type="InterPro" id="IPR020456">
    <property type="entry name" value="Acylphosphatase"/>
</dbReference>
<dbReference type="NCBIfam" id="NF010999">
    <property type="entry name" value="PRK14425.1"/>
    <property type="match status" value="1"/>
</dbReference>
<dbReference type="Proteomes" id="UP000191905">
    <property type="component" value="Unassembled WGS sequence"/>
</dbReference>
<dbReference type="EMBL" id="MDET01000023">
    <property type="protein sequence ID" value="OQM74865.1"/>
    <property type="molecule type" value="Genomic_DNA"/>
</dbReference>
<protein>
    <recommendedName>
        <fullName evidence="2 4">Acylphosphatase</fullName>
        <ecNumber evidence="2 4">3.6.1.7</ecNumber>
    </recommendedName>
</protein>
<dbReference type="PANTHER" id="PTHR47268">
    <property type="entry name" value="ACYLPHOSPHATASE"/>
    <property type="match status" value="1"/>
</dbReference>
<keyword evidence="4 5" id="KW-0378">Hydrolase</keyword>
<comment type="catalytic activity">
    <reaction evidence="3 4 5">
        <text>an acyl phosphate + H2O = a carboxylate + phosphate + H(+)</text>
        <dbReference type="Rhea" id="RHEA:14965"/>
        <dbReference type="ChEBI" id="CHEBI:15377"/>
        <dbReference type="ChEBI" id="CHEBI:15378"/>
        <dbReference type="ChEBI" id="CHEBI:29067"/>
        <dbReference type="ChEBI" id="CHEBI:43474"/>
        <dbReference type="ChEBI" id="CHEBI:59918"/>
        <dbReference type="EC" id="3.6.1.7"/>
    </reaction>
</comment>
<dbReference type="InterPro" id="IPR017968">
    <property type="entry name" value="Acylphosphatase_CS"/>
</dbReference>
<feature type="domain" description="Acylphosphatase-like" evidence="7">
    <location>
        <begin position="5"/>
        <end position="92"/>
    </location>
</feature>
<organism evidence="8 9">
    <name type="scientific">Manganibacter manganicus</name>
    <dbReference type="NCBI Taxonomy" id="1873176"/>
    <lineage>
        <taxon>Bacteria</taxon>
        <taxon>Pseudomonadati</taxon>
        <taxon>Pseudomonadota</taxon>
        <taxon>Alphaproteobacteria</taxon>
        <taxon>Hyphomicrobiales</taxon>
        <taxon>Phyllobacteriaceae</taxon>
        <taxon>Manganibacter</taxon>
    </lineage>
</organism>
<dbReference type="STRING" id="1873176.BFN67_04380"/>
<dbReference type="RefSeq" id="WP_080920400.1">
    <property type="nucleotide sequence ID" value="NZ_MDET01000023.1"/>
</dbReference>
<feature type="active site" evidence="4">
    <location>
        <position position="38"/>
    </location>
</feature>
<dbReference type="PRINTS" id="PR00112">
    <property type="entry name" value="ACYLPHPHTASE"/>
</dbReference>
<evidence type="ECO:0000313" key="9">
    <source>
        <dbReference type="Proteomes" id="UP000191905"/>
    </source>
</evidence>
<accession>A0A1V8RNU7</accession>
<dbReference type="SUPFAM" id="SSF54975">
    <property type="entry name" value="Acylphosphatase/BLUF domain-like"/>
    <property type="match status" value="1"/>
</dbReference>
<evidence type="ECO:0000256" key="2">
    <source>
        <dbReference type="ARBA" id="ARBA00012150"/>
    </source>
</evidence>
<dbReference type="PROSITE" id="PS00151">
    <property type="entry name" value="ACYLPHOSPHATASE_2"/>
    <property type="match status" value="1"/>
</dbReference>
<comment type="caution">
    <text evidence="8">The sequence shown here is derived from an EMBL/GenBank/DDBJ whole genome shotgun (WGS) entry which is preliminary data.</text>
</comment>
<keyword evidence="9" id="KW-1185">Reference proteome</keyword>